<dbReference type="Pfam" id="PF04515">
    <property type="entry name" value="Choline_transpo"/>
    <property type="match status" value="1"/>
</dbReference>
<feature type="transmembrane region" description="Helical" evidence="6">
    <location>
        <begin position="125"/>
        <end position="148"/>
    </location>
</feature>
<keyword evidence="3 6" id="KW-0812">Transmembrane</keyword>
<evidence type="ECO:0000256" key="4">
    <source>
        <dbReference type="ARBA" id="ARBA00022989"/>
    </source>
</evidence>
<sequence>MLDDAIRCPPEHADIASLPSLRGLPERVAQRRYDLVRRGVVLKEELELFPPRRVHRDALGTVAFFGSFLLFVGLGAYLSKPNADPADTLLAASFPEWLRPKVGDSVLGRRLANTKTAEDNVSWNIFLSVVTFSSVGGFLCAMVVLQLLRSGGEQVLFHCTVLLPALRLITGLLCMIYPWNSFTPNKYYRESINDGILRDCCRALYFLFGAVLTICSLCNICISLHVRHLARPWLALQASLMNTVSRVVLAHPGMLLVPLSCAALLYLWTIACISAFTAILNVDETDESLWPESAIFPTFGLICWGGGVASYVTILAFCGVYSRWYFSRSEPPVLVSFRSSMAFALGTACIASFWRLSVRTIEILSRLIQPAGPDCKANPVRACLTCIFGCVLECVFHLVGDVSQFCNTWAFTQCAIRNASFMQSTCLTVAVCTCANVTLLANNLVLDYVTGSGTQVGGLLGFLVGAVAHYLGEWAWLHCAPAVGFVCGAIMTSIVLSVAKTGFKSILVLWAESCEPLQQLEPQTHDAIVSCIKKRLEENRQRTVSEMSQLSR</sequence>
<dbReference type="GO" id="GO:0022857">
    <property type="term" value="F:transmembrane transporter activity"/>
    <property type="evidence" value="ECO:0007669"/>
    <property type="project" value="UniProtKB-UniRule"/>
</dbReference>
<dbReference type="AlphaFoldDB" id="A0A812QZN7"/>
<feature type="transmembrane region" description="Helical" evidence="6">
    <location>
        <begin position="448"/>
        <end position="468"/>
    </location>
</feature>
<feature type="transmembrane region" description="Helical" evidence="6">
    <location>
        <begin position="247"/>
        <end position="279"/>
    </location>
</feature>
<comment type="similarity">
    <text evidence="2 6">Belongs to the CTL (choline transporter-like) family.</text>
</comment>
<evidence type="ECO:0000313" key="7">
    <source>
        <dbReference type="EMBL" id="CAE7411623.1"/>
    </source>
</evidence>
<feature type="transmembrane region" description="Helical" evidence="6">
    <location>
        <begin position="299"/>
        <end position="321"/>
    </location>
</feature>
<organism evidence="7 8">
    <name type="scientific">Symbiodinium natans</name>
    <dbReference type="NCBI Taxonomy" id="878477"/>
    <lineage>
        <taxon>Eukaryota</taxon>
        <taxon>Sar</taxon>
        <taxon>Alveolata</taxon>
        <taxon>Dinophyceae</taxon>
        <taxon>Suessiales</taxon>
        <taxon>Symbiodiniaceae</taxon>
        <taxon>Symbiodinium</taxon>
    </lineage>
</organism>
<accession>A0A812QZN7</accession>
<dbReference type="PANTHER" id="PTHR12385">
    <property type="entry name" value="CHOLINE TRANSPORTER-LIKE (SLC FAMILY 44)"/>
    <property type="match status" value="1"/>
</dbReference>
<feature type="transmembrane region" description="Helical" evidence="6">
    <location>
        <begin position="155"/>
        <end position="179"/>
    </location>
</feature>
<dbReference type="PANTHER" id="PTHR12385:SF4">
    <property type="entry name" value="PROTEIN PNS1"/>
    <property type="match status" value="1"/>
</dbReference>
<feature type="transmembrane region" description="Helical" evidence="6">
    <location>
        <begin position="58"/>
        <end position="78"/>
    </location>
</feature>
<keyword evidence="8" id="KW-1185">Reference proteome</keyword>
<feature type="transmembrane region" description="Helical" evidence="6">
    <location>
        <begin position="203"/>
        <end position="226"/>
    </location>
</feature>
<feature type="transmembrane region" description="Helical" evidence="6">
    <location>
        <begin position="474"/>
        <end position="499"/>
    </location>
</feature>
<reference evidence="7" key="1">
    <citation type="submission" date="2021-02" db="EMBL/GenBank/DDBJ databases">
        <authorList>
            <person name="Dougan E. K."/>
            <person name="Rhodes N."/>
            <person name="Thang M."/>
            <person name="Chan C."/>
        </authorList>
    </citation>
    <scope>NUCLEOTIDE SEQUENCE</scope>
</reference>
<protein>
    <recommendedName>
        <fullName evidence="6">Choline transporter-like protein</fullName>
    </recommendedName>
</protein>
<evidence type="ECO:0000256" key="5">
    <source>
        <dbReference type="ARBA" id="ARBA00023136"/>
    </source>
</evidence>
<evidence type="ECO:0000313" key="8">
    <source>
        <dbReference type="Proteomes" id="UP000604046"/>
    </source>
</evidence>
<dbReference type="InterPro" id="IPR007603">
    <property type="entry name" value="Choline_transptr-like"/>
</dbReference>
<keyword evidence="4 6" id="KW-1133">Transmembrane helix</keyword>
<dbReference type="OrthoDB" id="437646at2759"/>
<dbReference type="GO" id="GO:0005886">
    <property type="term" value="C:plasma membrane"/>
    <property type="evidence" value="ECO:0007669"/>
    <property type="project" value="UniProtKB-SubCell"/>
</dbReference>
<keyword evidence="5 6" id="KW-0472">Membrane</keyword>
<dbReference type="Proteomes" id="UP000604046">
    <property type="component" value="Unassembled WGS sequence"/>
</dbReference>
<dbReference type="EMBL" id="CAJNDS010002287">
    <property type="protein sequence ID" value="CAE7411623.1"/>
    <property type="molecule type" value="Genomic_DNA"/>
</dbReference>
<feature type="transmembrane region" description="Helical" evidence="6">
    <location>
        <begin position="421"/>
        <end position="441"/>
    </location>
</feature>
<comment type="caution">
    <text evidence="7">The sequence shown here is derived from an EMBL/GenBank/DDBJ whole genome shotgun (WGS) entry which is preliminary data.</text>
</comment>
<comment type="subcellular location">
    <subcellularLocation>
        <location evidence="6">Cell membrane</location>
        <topology evidence="6">Multi-pass membrane protein</topology>
    </subcellularLocation>
    <subcellularLocation>
        <location evidence="1">Membrane</location>
        <topology evidence="1">Multi-pass membrane protein</topology>
    </subcellularLocation>
</comment>
<evidence type="ECO:0000256" key="6">
    <source>
        <dbReference type="RuleBase" id="RU368066"/>
    </source>
</evidence>
<evidence type="ECO:0000256" key="3">
    <source>
        <dbReference type="ARBA" id="ARBA00022692"/>
    </source>
</evidence>
<evidence type="ECO:0000256" key="2">
    <source>
        <dbReference type="ARBA" id="ARBA00007168"/>
    </source>
</evidence>
<feature type="transmembrane region" description="Helical" evidence="6">
    <location>
        <begin position="333"/>
        <end position="354"/>
    </location>
</feature>
<name>A0A812QZN7_9DINO</name>
<proteinExistence type="inferred from homology"/>
<comment type="function">
    <text evidence="6">Choline transporter.</text>
</comment>
<evidence type="ECO:0000256" key="1">
    <source>
        <dbReference type="ARBA" id="ARBA00004141"/>
    </source>
</evidence>
<gene>
    <name evidence="7" type="primary">ACSBG2</name>
    <name evidence="7" type="ORF">SNAT2548_LOCUS22389</name>
</gene>